<dbReference type="Pfam" id="PF00010">
    <property type="entry name" value="HLH"/>
    <property type="match status" value="1"/>
</dbReference>
<evidence type="ECO:0000256" key="2">
    <source>
        <dbReference type="ARBA" id="ARBA00023015"/>
    </source>
</evidence>
<organism evidence="7 8">
    <name type="scientific">Gossypium darwinii</name>
    <name type="common">Darwin's cotton</name>
    <name type="synonym">Gossypium barbadense var. darwinii</name>
    <dbReference type="NCBI Taxonomy" id="34276"/>
    <lineage>
        <taxon>Eukaryota</taxon>
        <taxon>Viridiplantae</taxon>
        <taxon>Streptophyta</taxon>
        <taxon>Embryophyta</taxon>
        <taxon>Tracheophyta</taxon>
        <taxon>Spermatophyta</taxon>
        <taxon>Magnoliopsida</taxon>
        <taxon>eudicotyledons</taxon>
        <taxon>Gunneridae</taxon>
        <taxon>Pentapetalae</taxon>
        <taxon>rosids</taxon>
        <taxon>malvids</taxon>
        <taxon>Malvales</taxon>
        <taxon>Malvaceae</taxon>
        <taxon>Malvoideae</taxon>
        <taxon>Gossypium</taxon>
    </lineage>
</organism>
<evidence type="ECO:0000313" key="7">
    <source>
        <dbReference type="EMBL" id="TYG65173.1"/>
    </source>
</evidence>
<dbReference type="SMART" id="SM00353">
    <property type="entry name" value="HLH"/>
    <property type="match status" value="1"/>
</dbReference>
<gene>
    <name evidence="7" type="ORF">ES288_D06G164900v1</name>
</gene>
<evidence type="ECO:0000256" key="4">
    <source>
        <dbReference type="ARBA" id="ARBA00023242"/>
    </source>
</evidence>
<dbReference type="GO" id="GO:0000977">
    <property type="term" value="F:RNA polymerase II transcription regulatory region sequence-specific DNA binding"/>
    <property type="evidence" value="ECO:0007669"/>
    <property type="project" value="TreeGrafter"/>
</dbReference>
<dbReference type="GO" id="GO:0090575">
    <property type="term" value="C:RNA polymerase II transcription regulator complex"/>
    <property type="evidence" value="ECO:0007669"/>
    <property type="project" value="TreeGrafter"/>
</dbReference>
<evidence type="ECO:0000259" key="6">
    <source>
        <dbReference type="PROSITE" id="PS50888"/>
    </source>
</evidence>
<evidence type="ECO:0000256" key="3">
    <source>
        <dbReference type="ARBA" id="ARBA00023163"/>
    </source>
</evidence>
<protein>
    <recommendedName>
        <fullName evidence="6">BHLH domain-containing protein</fullName>
    </recommendedName>
</protein>
<feature type="domain" description="BHLH" evidence="6">
    <location>
        <begin position="22"/>
        <end position="74"/>
    </location>
</feature>
<evidence type="ECO:0000256" key="1">
    <source>
        <dbReference type="ARBA" id="ARBA00004123"/>
    </source>
</evidence>
<keyword evidence="3" id="KW-0804">Transcription</keyword>
<dbReference type="PANTHER" id="PTHR13935">
    <property type="entry name" value="ACHAETE-SCUTE TRANSCRIPTION FACTOR-RELATED"/>
    <property type="match status" value="1"/>
</dbReference>
<dbReference type="AlphaFoldDB" id="A0A5D2CAH0"/>
<feature type="coiled-coil region" evidence="5">
    <location>
        <begin position="64"/>
        <end position="91"/>
    </location>
</feature>
<name>A0A5D2CAH0_GOSDA</name>
<reference evidence="7 8" key="1">
    <citation type="submission" date="2019-06" db="EMBL/GenBank/DDBJ databases">
        <title>WGS assembly of Gossypium darwinii.</title>
        <authorList>
            <person name="Chen Z.J."/>
            <person name="Sreedasyam A."/>
            <person name="Ando A."/>
            <person name="Song Q."/>
            <person name="De L."/>
            <person name="Hulse-Kemp A."/>
            <person name="Ding M."/>
            <person name="Ye W."/>
            <person name="Kirkbride R."/>
            <person name="Jenkins J."/>
            <person name="Plott C."/>
            <person name="Lovell J."/>
            <person name="Lin Y.-M."/>
            <person name="Vaughn R."/>
            <person name="Liu B."/>
            <person name="Li W."/>
            <person name="Simpson S."/>
            <person name="Scheffler B."/>
            <person name="Saski C."/>
            <person name="Grover C."/>
            <person name="Hu G."/>
            <person name="Conover J."/>
            <person name="Carlson J."/>
            <person name="Shu S."/>
            <person name="Boston L."/>
            <person name="Williams M."/>
            <person name="Peterson D."/>
            <person name="Mcgee K."/>
            <person name="Jones D."/>
            <person name="Wendel J."/>
            <person name="Stelly D."/>
            <person name="Grimwood J."/>
            <person name="Schmutz J."/>
        </authorList>
    </citation>
    <scope>NUCLEOTIDE SEQUENCE [LARGE SCALE GENOMIC DNA]</scope>
    <source>
        <strain evidence="7">1808015.09</strain>
    </source>
</reference>
<accession>A0A5D2CAH0</accession>
<dbReference type="InterPro" id="IPR036638">
    <property type="entry name" value="HLH_DNA-bd_sf"/>
</dbReference>
<evidence type="ECO:0000256" key="5">
    <source>
        <dbReference type="SAM" id="Coils"/>
    </source>
</evidence>
<dbReference type="GO" id="GO:0000981">
    <property type="term" value="F:DNA-binding transcription factor activity, RNA polymerase II-specific"/>
    <property type="evidence" value="ECO:0007669"/>
    <property type="project" value="TreeGrafter"/>
</dbReference>
<dbReference type="InterPro" id="IPR011598">
    <property type="entry name" value="bHLH_dom"/>
</dbReference>
<keyword evidence="2" id="KW-0805">Transcription regulation</keyword>
<dbReference type="Gene3D" id="4.10.280.10">
    <property type="entry name" value="Helix-loop-helix DNA-binding domain"/>
    <property type="match status" value="1"/>
</dbReference>
<sequence length="192" mass="21837">MLLSIAYQTNTLISMEINNPNPSKMDRKFIERNRRIQMKTLYSKLNSLVPHHTSREAISLPDQLDEATNYIKSLKANLERMKEMKDGLRGLVERANTSRSYGSKSPQIQIQEIGSSLAIALNTGFNSQFIFNETIRIVHEERVEVVNANFSVVDDDTVFHTIHLTTGEPSAAARISQRLNKFVHDVDASNKY</sequence>
<dbReference type="EMBL" id="CM017706">
    <property type="protein sequence ID" value="TYG65173.1"/>
    <property type="molecule type" value="Genomic_DNA"/>
</dbReference>
<keyword evidence="5" id="KW-0175">Coiled coil</keyword>
<dbReference type="GO" id="GO:0046983">
    <property type="term" value="F:protein dimerization activity"/>
    <property type="evidence" value="ECO:0007669"/>
    <property type="project" value="InterPro"/>
</dbReference>
<dbReference type="SUPFAM" id="SSF47459">
    <property type="entry name" value="HLH, helix-loop-helix DNA-binding domain"/>
    <property type="match status" value="1"/>
</dbReference>
<evidence type="ECO:0000313" key="8">
    <source>
        <dbReference type="Proteomes" id="UP000323506"/>
    </source>
</evidence>
<comment type="subcellular location">
    <subcellularLocation>
        <location evidence="1">Nucleus</location>
    </subcellularLocation>
</comment>
<dbReference type="InterPro" id="IPR015660">
    <property type="entry name" value="MASH1/Ascl1a-like"/>
</dbReference>
<proteinExistence type="predicted"/>
<dbReference type="PROSITE" id="PS50888">
    <property type="entry name" value="BHLH"/>
    <property type="match status" value="1"/>
</dbReference>
<keyword evidence="8" id="KW-1185">Reference proteome</keyword>
<dbReference type="Proteomes" id="UP000323506">
    <property type="component" value="Chromosome D06"/>
</dbReference>
<dbReference type="PANTHER" id="PTHR13935:SF90">
    <property type="entry name" value="TRANSCRIPTION FACTOR BHLH162"/>
    <property type="match status" value="1"/>
</dbReference>
<keyword evidence="4" id="KW-0539">Nucleus</keyword>